<dbReference type="GO" id="GO:0003677">
    <property type="term" value="F:DNA binding"/>
    <property type="evidence" value="ECO:0007669"/>
    <property type="project" value="UniProtKB-KW"/>
</dbReference>
<evidence type="ECO:0000256" key="7">
    <source>
        <dbReference type="SAM" id="MobiDB-lite"/>
    </source>
</evidence>
<dbReference type="GO" id="GO:0006351">
    <property type="term" value="P:DNA-templated transcription"/>
    <property type="evidence" value="ECO:0007669"/>
    <property type="project" value="InterPro"/>
</dbReference>
<reference evidence="9 10" key="1">
    <citation type="submission" date="2024-02" db="EMBL/GenBank/DDBJ databases">
        <title>De novo assembly and annotation of 12 fungi associated with fruit tree decline syndrome in Ontario, Canada.</title>
        <authorList>
            <person name="Sulman M."/>
            <person name="Ellouze W."/>
            <person name="Ilyukhin E."/>
        </authorList>
    </citation>
    <scope>NUCLEOTIDE SEQUENCE [LARGE SCALE GENOMIC DNA]</scope>
    <source>
        <strain evidence="9 10">M11/M66-122</strain>
    </source>
</reference>
<evidence type="ECO:0000256" key="4">
    <source>
        <dbReference type="ARBA" id="ARBA00023125"/>
    </source>
</evidence>
<keyword evidence="4" id="KW-0238">DNA-binding</keyword>
<gene>
    <name evidence="9" type="ORF">SLS62_002866</name>
</gene>
<proteinExistence type="predicted"/>
<name>A0AAN9UW74_9PEZI</name>
<feature type="domain" description="Xylanolytic transcriptional activator regulatory" evidence="8">
    <location>
        <begin position="209"/>
        <end position="283"/>
    </location>
</feature>
<keyword evidence="3" id="KW-0805">Transcription regulation</keyword>
<evidence type="ECO:0000256" key="6">
    <source>
        <dbReference type="ARBA" id="ARBA00023242"/>
    </source>
</evidence>
<comment type="caution">
    <text evidence="9">The sequence shown here is derived from an EMBL/GenBank/DDBJ whole genome shotgun (WGS) entry which is preliminary data.</text>
</comment>
<evidence type="ECO:0000256" key="5">
    <source>
        <dbReference type="ARBA" id="ARBA00023163"/>
    </source>
</evidence>
<feature type="compositionally biased region" description="Pro residues" evidence="7">
    <location>
        <begin position="569"/>
        <end position="578"/>
    </location>
</feature>
<dbReference type="Pfam" id="PF04082">
    <property type="entry name" value="Fungal_trans"/>
    <property type="match status" value="1"/>
</dbReference>
<sequence>MASHVQTAEGARRGVTNQLQAYKDRLEALRLAKDEERDALLNEPLGSERPNGGRSLAALSPPSPESPQGIEYASNSIDNTIEEASVGADGRICFYGKTSLYHIDSKDGGADGPMLAGHDTSTEEQSPGIASTSASSFRCHDTAALLAEVPPAARYSTRQDSIEVGNHFASKALQFMLEDIGQGGSSIPTLQGLLIFSARECACGRVSQGWLYSGMAFRMMRDLGIDVSPKKLGKGHFFTEEDLALRRQVFWSCYTWDKTMSVCLGRGATVSYTVELPTVETLPFGREADDETWQPTNQASSTLVEQKSLSSTRFTAYCELCVITESVLGELYSKPHSGRHDQLMKYLDSTLRKLRSWSERLPPELFIQEPTKMALVCPPLHILLLNLMYHTVTILLCRPYRTIQRAAKEQCTKASQMIDALFVLHVKRFGFRFITYLQTYTMFVGSTINVLDFTENANPGGGGGGDGSDNAIEEEEGKKSTLAEEAKSRLYFGLEILRQATSTPSAARCAAVIAQLIQKQQKTSRQDAGQGVAAGSGLLSPIVGAEEVAATGTQQQRPSEEAPTTDFPFPAPSQPPSAAPRSQEGVVAASAIPPLSMGGTQDTETRFPPSCSIEQPLKWLPENVVDDGSWMLMTDVTVDGGFDYSSLEDFN</sequence>
<feature type="compositionally biased region" description="Polar residues" evidence="7">
    <location>
        <begin position="123"/>
        <end position="133"/>
    </location>
</feature>
<evidence type="ECO:0000256" key="1">
    <source>
        <dbReference type="ARBA" id="ARBA00022723"/>
    </source>
</evidence>
<organism evidence="9 10">
    <name type="scientific">Diatrype stigma</name>
    <dbReference type="NCBI Taxonomy" id="117547"/>
    <lineage>
        <taxon>Eukaryota</taxon>
        <taxon>Fungi</taxon>
        <taxon>Dikarya</taxon>
        <taxon>Ascomycota</taxon>
        <taxon>Pezizomycotina</taxon>
        <taxon>Sordariomycetes</taxon>
        <taxon>Xylariomycetidae</taxon>
        <taxon>Xylariales</taxon>
        <taxon>Diatrypaceae</taxon>
        <taxon>Diatrype</taxon>
    </lineage>
</organism>
<keyword evidence="2" id="KW-0862">Zinc</keyword>
<dbReference type="EMBL" id="JAKJXP020000015">
    <property type="protein sequence ID" value="KAK7755051.1"/>
    <property type="molecule type" value="Genomic_DNA"/>
</dbReference>
<keyword evidence="1" id="KW-0479">Metal-binding</keyword>
<keyword evidence="6" id="KW-0539">Nucleus</keyword>
<dbReference type="AlphaFoldDB" id="A0AAN9UW74"/>
<feature type="region of interest" description="Disordered" evidence="7">
    <location>
        <begin position="549"/>
        <end position="585"/>
    </location>
</feature>
<feature type="region of interest" description="Disordered" evidence="7">
    <location>
        <begin position="459"/>
        <end position="481"/>
    </location>
</feature>
<dbReference type="InterPro" id="IPR007219">
    <property type="entry name" value="XnlR_reg_dom"/>
</dbReference>
<evidence type="ECO:0000313" key="10">
    <source>
        <dbReference type="Proteomes" id="UP001320420"/>
    </source>
</evidence>
<dbReference type="GO" id="GO:0008270">
    <property type="term" value="F:zinc ion binding"/>
    <property type="evidence" value="ECO:0007669"/>
    <property type="project" value="InterPro"/>
</dbReference>
<evidence type="ECO:0000256" key="3">
    <source>
        <dbReference type="ARBA" id="ARBA00023015"/>
    </source>
</evidence>
<evidence type="ECO:0000313" key="9">
    <source>
        <dbReference type="EMBL" id="KAK7755051.1"/>
    </source>
</evidence>
<evidence type="ECO:0000259" key="8">
    <source>
        <dbReference type="SMART" id="SM00906"/>
    </source>
</evidence>
<dbReference type="CDD" id="cd12148">
    <property type="entry name" value="fungal_TF_MHR"/>
    <property type="match status" value="1"/>
</dbReference>
<feature type="region of interest" description="Disordered" evidence="7">
    <location>
        <begin position="39"/>
        <end position="72"/>
    </location>
</feature>
<feature type="region of interest" description="Disordered" evidence="7">
    <location>
        <begin position="106"/>
        <end position="133"/>
    </location>
</feature>
<evidence type="ECO:0000256" key="2">
    <source>
        <dbReference type="ARBA" id="ARBA00022833"/>
    </source>
</evidence>
<protein>
    <recommendedName>
        <fullName evidence="8">Xylanolytic transcriptional activator regulatory domain-containing protein</fullName>
    </recommendedName>
</protein>
<dbReference type="SMART" id="SM00906">
    <property type="entry name" value="Fungal_trans"/>
    <property type="match status" value="1"/>
</dbReference>
<keyword evidence="5" id="KW-0804">Transcription</keyword>
<accession>A0AAN9UW74</accession>
<dbReference type="InterPro" id="IPR051615">
    <property type="entry name" value="Transcr_Regulatory_Elem"/>
</dbReference>
<keyword evidence="10" id="KW-1185">Reference proteome</keyword>
<dbReference type="PANTHER" id="PTHR31313:SF81">
    <property type="entry name" value="TY1 ENHANCER ACTIVATOR"/>
    <property type="match status" value="1"/>
</dbReference>
<dbReference type="Proteomes" id="UP001320420">
    <property type="component" value="Unassembled WGS sequence"/>
</dbReference>
<dbReference type="PANTHER" id="PTHR31313">
    <property type="entry name" value="TY1 ENHANCER ACTIVATOR"/>
    <property type="match status" value="1"/>
</dbReference>